<sequence length="57" mass="6272">MNHSSVCKQLVQHGYYDGVIELCCDAANKIDPPNLALSFVMNNQRPDDQAGSKAHLN</sequence>
<gene>
    <name evidence="5" type="ORF">NTEN_LOCUS20504</name>
    <name evidence="6" type="ORF">NTEN_LOCUS20505</name>
</gene>
<keyword evidence="3" id="KW-0539">Nucleus</keyword>
<dbReference type="OrthoDB" id="338970at2759"/>
<dbReference type="Pfam" id="PF03177">
    <property type="entry name" value="Nucleoporin_C"/>
    <property type="match status" value="1"/>
</dbReference>
<name>A0A6H5HEF6_9HEMI</name>
<evidence type="ECO:0000313" key="7">
    <source>
        <dbReference type="Proteomes" id="UP000479000"/>
    </source>
</evidence>
<dbReference type="InterPro" id="IPR042533">
    <property type="entry name" value="Nucleoporin_Nup155_C_1"/>
</dbReference>
<evidence type="ECO:0000313" key="6">
    <source>
        <dbReference type="EMBL" id="CAB0016278.1"/>
    </source>
</evidence>
<dbReference type="EMBL" id="CADCXU010030229">
    <property type="protein sequence ID" value="CAB0016278.1"/>
    <property type="molecule type" value="Genomic_DNA"/>
</dbReference>
<dbReference type="InterPro" id="IPR007187">
    <property type="entry name" value="Nucleoporin_Nup133/Nup155_C"/>
</dbReference>
<evidence type="ECO:0000256" key="2">
    <source>
        <dbReference type="ARBA" id="ARBA00022448"/>
    </source>
</evidence>
<comment type="subcellular location">
    <subcellularLocation>
        <location evidence="1">Nucleus</location>
    </subcellularLocation>
</comment>
<reference evidence="5 7" key="1">
    <citation type="submission" date="2020-02" db="EMBL/GenBank/DDBJ databases">
        <authorList>
            <person name="Ferguson B K."/>
        </authorList>
    </citation>
    <scope>NUCLEOTIDE SEQUENCE [LARGE SCALE GENOMIC DNA]</scope>
</reference>
<dbReference type="AlphaFoldDB" id="A0A6H5HEF6"/>
<accession>A0A6H5HEF6</accession>
<keyword evidence="2" id="KW-0813">Transport</keyword>
<proteinExistence type="predicted"/>
<evidence type="ECO:0000256" key="3">
    <source>
        <dbReference type="ARBA" id="ARBA00023242"/>
    </source>
</evidence>
<dbReference type="Proteomes" id="UP000479000">
    <property type="component" value="Unassembled WGS sequence"/>
</dbReference>
<feature type="non-terminal residue" evidence="5">
    <location>
        <position position="57"/>
    </location>
</feature>
<evidence type="ECO:0000313" key="5">
    <source>
        <dbReference type="EMBL" id="CAB0016277.1"/>
    </source>
</evidence>
<organism evidence="5 7">
    <name type="scientific">Nesidiocoris tenuis</name>
    <dbReference type="NCBI Taxonomy" id="355587"/>
    <lineage>
        <taxon>Eukaryota</taxon>
        <taxon>Metazoa</taxon>
        <taxon>Ecdysozoa</taxon>
        <taxon>Arthropoda</taxon>
        <taxon>Hexapoda</taxon>
        <taxon>Insecta</taxon>
        <taxon>Pterygota</taxon>
        <taxon>Neoptera</taxon>
        <taxon>Paraneoptera</taxon>
        <taxon>Hemiptera</taxon>
        <taxon>Heteroptera</taxon>
        <taxon>Panheteroptera</taxon>
        <taxon>Cimicomorpha</taxon>
        <taxon>Miridae</taxon>
        <taxon>Dicyphina</taxon>
        <taxon>Nesidiocoris</taxon>
    </lineage>
</organism>
<feature type="domain" description="Nucleoporin Nup133/Nup155-like C-terminal" evidence="4">
    <location>
        <begin position="3"/>
        <end position="53"/>
    </location>
</feature>
<dbReference type="EMBL" id="CADCXU010030228">
    <property type="protein sequence ID" value="CAB0016277.1"/>
    <property type="molecule type" value="Genomic_DNA"/>
</dbReference>
<dbReference type="GO" id="GO:0005635">
    <property type="term" value="C:nuclear envelope"/>
    <property type="evidence" value="ECO:0007669"/>
    <property type="project" value="UniProtKB-ARBA"/>
</dbReference>
<evidence type="ECO:0000259" key="4">
    <source>
        <dbReference type="Pfam" id="PF03177"/>
    </source>
</evidence>
<keyword evidence="7" id="KW-1185">Reference proteome</keyword>
<evidence type="ECO:0000256" key="1">
    <source>
        <dbReference type="ARBA" id="ARBA00004123"/>
    </source>
</evidence>
<dbReference type="Gene3D" id="1.25.40.450">
    <property type="entry name" value="Nucleoporin, helical domain, N-terminal subdomain"/>
    <property type="match status" value="1"/>
</dbReference>
<protein>
    <recommendedName>
        <fullName evidence="4">Nucleoporin Nup133/Nup155-like C-terminal domain-containing protein</fullName>
    </recommendedName>
</protein>